<sequence>MRKISMLFLMMICLCTFVTAEAATIFDGSATQLRDKMVGIVGNRAYVADILYDEHFTNSDFCDVGDKAYRFIVGNNENLEYCTVILFENKDRNVFRALITADTTDKKQTSAQVGAVSGLVMWSIGMNGNEINEVSVNIRNKLSRRLPQDDLISVDVKCNSIGRIIRSTNQIKGKFCVWMISAVS</sequence>
<protein>
    <submittedName>
        <fullName evidence="2">Uncharacterized protein</fullName>
    </submittedName>
</protein>
<reference evidence="2" key="1">
    <citation type="submission" date="2019-04" db="EMBL/GenBank/DDBJ databases">
        <title>Evolution of Biomass-Degrading Anaerobic Consortia Revealed by Metagenomics.</title>
        <authorList>
            <person name="Peng X."/>
        </authorList>
    </citation>
    <scope>NUCLEOTIDE SEQUENCE</scope>
    <source>
        <strain evidence="2">SIG242</strain>
    </source>
</reference>
<accession>A0A927WKR5</accession>
<evidence type="ECO:0000313" key="2">
    <source>
        <dbReference type="EMBL" id="MBE6086341.1"/>
    </source>
</evidence>
<dbReference type="AlphaFoldDB" id="A0A927WKR5"/>
<organism evidence="2 3">
    <name type="scientific">Selenomonas ruminantium</name>
    <dbReference type="NCBI Taxonomy" id="971"/>
    <lineage>
        <taxon>Bacteria</taxon>
        <taxon>Bacillati</taxon>
        <taxon>Bacillota</taxon>
        <taxon>Negativicutes</taxon>
        <taxon>Selenomonadales</taxon>
        <taxon>Selenomonadaceae</taxon>
        <taxon>Selenomonas</taxon>
    </lineage>
</organism>
<dbReference type="RefSeq" id="WP_303670452.1">
    <property type="nucleotide sequence ID" value="NZ_SVCA01000016.1"/>
</dbReference>
<keyword evidence="1" id="KW-0732">Signal</keyword>
<dbReference type="EMBL" id="SVCA01000016">
    <property type="protein sequence ID" value="MBE6086341.1"/>
    <property type="molecule type" value="Genomic_DNA"/>
</dbReference>
<name>A0A927WKR5_SELRU</name>
<gene>
    <name evidence="2" type="ORF">E7203_13000</name>
</gene>
<evidence type="ECO:0000313" key="3">
    <source>
        <dbReference type="Proteomes" id="UP000772151"/>
    </source>
</evidence>
<comment type="caution">
    <text evidence="2">The sequence shown here is derived from an EMBL/GenBank/DDBJ whole genome shotgun (WGS) entry which is preliminary data.</text>
</comment>
<feature type="signal peptide" evidence="1">
    <location>
        <begin position="1"/>
        <end position="22"/>
    </location>
</feature>
<dbReference type="Proteomes" id="UP000772151">
    <property type="component" value="Unassembled WGS sequence"/>
</dbReference>
<evidence type="ECO:0000256" key="1">
    <source>
        <dbReference type="SAM" id="SignalP"/>
    </source>
</evidence>
<proteinExistence type="predicted"/>
<feature type="chain" id="PRO_5036772439" evidence="1">
    <location>
        <begin position="23"/>
        <end position="184"/>
    </location>
</feature>